<reference evidence="1 2" key="1">
    <citation type="submission" date="2015-01" db="EMBL/GenBank/DDBJ databases">
        <title>The Genome Sequence of Exophiala sideris CBS121828.</title>
        <authorList>
            <consortium name="The Broad Institute Genomics Platform"/>
            <person name="Cuomo C."/>
            <person name="de Hoog S."/>
            <person name="Gorbushina A."/>
            <person name="Stielow B."/>
            <person name="Teixiera M."/>
            <person name="Abouelleil A."/>
            <person name="Chapman S.B."/>
            <person name="Priest M."/>
            <person name="Young S.K."/>
            <person name="Wortman J."/>
            <person name="Nusbaum C."/>
            <person name="Birren B."/>
        </authorList>
    </citation>
    <scope>NUCLEOTIDE SEQUENCE [LARGE SCALE GENOMIC DNA]</scope>
    <source>
        <strain evidence="1 2">CBS 121828</strain>
    </source>
</reference>
<accession>A0A0D1WRL9</accession>
<dbReference type="InterPro" id="IPR011009">
    <property type="entry name" value="Kinase-like_dom_sf"/>
</dbReference>
<dbReference type="EMBL" id="KN846954">
    <property type="protein sequence ID" value="KIV77726.1"/>
    <property type="molecule type" value="Genomic_DNA"/>
</dbReference>
<dbReference type="SUPFAM" id="SSF56112">
    <property type="entry name" value="Protein kinase-like (PK-like)"/>
    <property type="match status" value="1"/>
</dbReference>
<evidence type="ECO:0000313" key="1">
    <source>
        <dbReference type="EMBL" id="KIV77726.1"/>
    </source>
</evidence>
<gene>
    <name evidence="1" type="ORF">PV11_09508</name>
</gene>
<evidence type="ECO:0008006" key="3">
    <source>
        <dbReference type="Google" id="ProtNLM"/>
    </source>
</evidence>
<evidence type="ECO:0000313" key="2">
    <source>
        <dbReference type="Proteomes" id="UP000053599"/>
    </source>
</evidence>
<dbReference type="OrthoDB" id="5401170at2759"/>
<sequence>MAATPISIPMYIDRVVEFPDGVSYEIIRPLTTFRHCHDGRPAEVRMVFTCRQIAQGTASSAEYVMKVKVRVPDRVQEASEEPEPESSTTTRAELKALTRFREANTTYAPLLVAFKTGVQGANGPRPGGYITYTVMTQMPGDSLHNLYYWGMSDEERHAIVQEFLVALTSIYALGIEPVDCALRNVLWERETKRCTIIDFELWREAERCFEDETNELQRWGLARKPAAKTWWDAWNTQWR</sequence>
<organism evidence="1 2">
    <name type="scientific">Exophiala sideris</name>
    <dbReference type="NCBI Taxonomy" id="1016849"/>
    <lineage>
        <taxon>Eukaryota</taxon>
        <taxon>Fungi</taxon>
        <taxon>Dikarya</taxon>
        <taxon>Ascomycota</taxon>
        <taxon>Pezizomycotina</taxon>
        <taxon>Eurotiomycetes</taxon>
        <taxon>Chaetothyriomycetidae</taxon>
        <taxon>Chaetothyriales</taxon>
        <taxon>Herpotrichiellaceae</taxon>
        <taxon>Exophiala</taxon>
    </lineage>
</organism>
<dbReference type="STRING" id="1016849.A0A0D1WRL9"/>
<dbReference type="Proteomes" id="UP000053599">
    <property type="component" value="Unassembled WGS sequence"/>
</dbReference>
<protein>
    <recommendedName>
        <fullName evidence="3">Protein kinase domain-containing protein</fullName>
    </recommendedName>
</protein>
<dbReference type="HOGENOM" id="CLU_1165772_0_0_1"/>
<dbReference type="AlphaFoldDB" id="A0A0D1WRL9"/>
<proteinExistence type="predicted"/>
<name>A0A0D1WRL9_9EURO</name>